<feature type="transmembrane region" description="Helical" evidence="2">
    <location>
        <begin position="6"/>
        <end position="24"/>
    </location>
</feature>
<name>A0A2C6DI25_9GAMM</name>
<evidence type="ECO:0000313" key="4">
    <source>
        <dbReference type="EMBL" id="VFS48722.1"/>
    </source>
</evidence>
<protein>
    <submittedName>
        <fullName evidence="4">Flp pilus assembly protein CpaB</fullName>
    </submittedName>
</protein>
<organism evidence="3 5">
    <name type="scientific">Budvicia aquatica</name>
    <dbReference type="NCBI Taxonomy" id="82979"/>
    <lineage>
        <taxon>Bacteria</taxon>
        <taxon>Pseudomonadati</taxon>
        <taxon>Pseudomonadota</taxon>
        <taxon>Gammaproteobacteria</taxon>
        <taxon>Enterobacterales</taxon>
        <taxon>Budviciaceae</taxon>
        <taxon>Budvicia</taxon>
    </lineage>
</organism>
<evidence type="ECO:0000313" key="6">
    <source>
        <dbReference type="Proteomes" id="UP000373449"/>
    </source>
</evidence>
<dbReference type="AlphaFoldDB" id="A0A2C6DI25"/>
<dbReference type="EMBL" id="CAADJA010000002">
    <property type="protein sequence ID" value="VFS48722.1"/>
    <property type="molecule type" value="Genomic_DNA"/>
</dbReference>
<dbReference type="STRING" id="1111728.GCA_000427805_01742"/>
<reference evidence="3" key="2">
    <citation type="submission" date="2017-09" db="EMBL/GenBank/DDBJ databases">
        <title>FDA dAtabase for Regulatory Grade micrObial Sequences (FDA-ARGOS): Supporting development and validation of Infectious Disease Dx tests.</title>
        <authorList>
            <person name="Minogue T."/>
            <person name="Wolcott M."/>
            <person name="Wasieloski L."/>
            <person name="Aguilar W."/>
            <person name="Moore D."/>
            <person name="Tallon L.J."/>
            <person name="Sadzewicz L."/>
            <person name="Ott S."/>
            <person name="Zhao X."/>
            <person name="Nagaraj S."/>
            <person name="Vavikolanu K."/>
            <person name="Aluvathingal J."/>
            <person name="Nadendla S."/>
            <person name="Sichtig H."/>
        </authorList>
    </citation>
    <scope>NUCLEOTIDE SEQUENCE</scope>
    <source>
        <strain evidence="3">FDAARGOS_387</strain>
    </source>
</reference>
<keyword evidence="2" id="KW-0472">Membrane</keyword>
<evidence type="ECO:0000313" key="5">
    <source>
        <dbReference type="Proteomes" id="UP000224974"/>
    </source>
</evidence>
<dbReference type="Proteomes" id="UP000224974">
    <property type="component" value="Unassembled WGS sequence"/>
</dbReference>
<reference evidence="4 6" key="3">
    <citation type="submission" date="2019-03" db="EMBL/GenBank/DDBJ databases">
        <authorList>
            <consortium name="Pathogen Informatics"/>
        </authorList>
    </citation>
    <scope>NUCLEOTIDE SEQUENCE [LARGE SCALE GENOMIC DNA]</scope>
    <source>
        <strain evidence="4 6">NCTC12282</strain>
    </source>
</reference>
<evidence type="ECO:0000313" key="3">
    <source>
        <dbReference type="EMBL" id="PHI29938.1"/>
    </source>
</evidence>
<sequence length="294" mass="32942">MKRKLVIVYILMILVGVVGIFVFSKSDSDRDVISDQNVKEVKPFIEIKKIVLTHDLRRSAILSEKDYRIETIKKEDNEVTPSERSAMGSLDDINGWALKTDLKENSQLTTEHLAKPGTGDYFELFLMPGNVIYTFTLQNNENYLLDNIKVGTGVDIYLIYGREVGRDMRESIVSPPTSITGRSLKRVISNKRVLSINKAQRKEKDGVYTVAEGSQIVAELNNEDVKILKGLEMGAKLALFPATEQEQEELTLDVLLQLYEGNSGMVEEAPYLPENNYPSPGLAPARDGVTELRG</sequence>
<dbReference type="RefSeq" id="WP_029096464.1">
    <property type="nucleotide sequence ID" value="NZ_CAADJA010000002.1"/>
</dbReference>
<keyword evidence="2" id="KW-0812">Transmembrane</keyword>
<accession>A0A2C6DI25</accession>
<keyword evidence="2" id="KW-1133">Transmembrane helix</keyword>
<evidence type="ECO:0000256" key="1">
    <source>
        <dbReference type="SAM" id="MobiDB-lite"/>
    </source>
</evidence>
<feature type="region of interest" description="Disordered" evidence="1">
    <location>
        <begin position="273"/>
        <end position="294"/>
    </location>
</feature>
<dbReference type="OrthoDB" id="6623034at2"/>
<evidence type="ECO:0000256" key="2">
    <source>
        <dbReference type="SAM" id="Phobius"/>
    </source>
</evidence>
<dbReference type="Proteomes" id="UP000373449">
    <property type="component" value="Unassembled WGS sequence"/>
</dbReference>
<dbReference type="EMBL" id="PDDX01000001">
    <property type="protein sequence ID" value="PHI29938.1"/>
    <property type="molecule type" value="Genomic_DNA"/>
</dbReference>
<keyword evidence="5" id="KW-1185">Reference proteome</keyword>
<gene>
    <name evidence="3" type="ORF">CRN84_11620</name>
    <name evidence="4" type="ORF">NCTC12282_03343</name>
</gene>
<proteinExistence type="predicted"/>
<reference evidence="5" key="1">
    <citation type="submission" date="2017-09" db="EMBL/GenBank/DDBJ databases">
        <title>FDA dAtabase for Regulatory Grade micrObial Sequences (FDA-ARGOS): Supporting development and validation of Infectious Disease Dx tests.</title>
        <authorList>
            <person name="Minogue T."/>
            <person name="Wolcott M."/>
            <person name="Wasieloski L."/>
            <person name="Aguilar W."/>
            <person name="Moore D."/>
            <person name="Tallon L."/>
            <person name="Sadzewicz L."/>
            <person name="Ott S."/>
            <person name="Zhao X."/>
            <person name="Nagaraj S."/>
            <person name="Vavikolanu K."/>
            <person name="Aluvathingal J."/>
            <person name="Nadendla S."/>
            <person name="Sichtig H."/>
        </authorList>
    </citation>
    <scope>NUCLEOTIDE SEQUENCE [LARGE SCALE GENOMIC DNA]</scope>
    <source>
        <strain evidence="5">FDAARGOS_387</strain>
    </source>
</reference>